<accession>A0A0P1ANK8</accession>
<sequence length="68" mass="7332">MDASYFAYGGALAQKKGESEYCLNYGRKKTKAANHSFPSSGNIFTQKTTIDALQDSSTSERISSPSTS</sequence>
<dbReference type="EMBL" id="CCYD01000653">
    <property type="protein sequence ID" value="CEG43018.1"/>
    <property type="molecule type" value="Genomic_DNA"/>
</dbReference>
<dbReference type="Proteomes" id="UP000054928">
    <property type="component" value="Unassembled WGS sequence"/>
</dbReference>
<reference evidence="2" key="1">
    <citation type="submission" date="2014-09" db="EMBL/GenBank/DDBJ databases">
        <authorList>
            <person name="Sharma Rahul"/>
            <person name="Thines Marco"/>
        </authorList>
    </citation>
    <scope>NUCLEOTIDE SEQUENCE [LARGE SCALE GENOMIC DNA]</scope>
</reference>
<name>A0A0P1ANK8_PLAHL</name>
<evidence type="ECO:0000313" key="2">
    <source>
        <dbReference type="Proteomes" id="UP000054928"/>
    </source>
</evidence>
<dbReference type="RefSeq" id="XP_024579387.1">
    <property type="nucleotide sequence ID" value="XM_024728963.1"/>
</dbReference>
<evidence type="ECO:0000313" key="1">
    <source>
        <dbReference type="EMBL" id="CEG43018.1"/>
    </source>
</evidence>
<protein>
    <submittedName>
        <fullName evidence="1">Uncharacterized protein</fullName>
    </submittedName>
</protein>
<proteinExistence type="predicted"/>
<dbReference type="AlphaFoldDB" id="A0A0P1ANK8"/>
<keyword evidence="2" id="KW-1185">Reference proteome</keyword>
<dbReference type="GeneID" id="36408298"/>
<organism evidence="1 2">
    <name type="scientific">Plasmopara halstedii</name>
    <name type="common">Downy mildew of sunflower</name>
    <dbReference type="NCBI Taxonomy" id="4781"/>
    <lineage>
        <taxon>Eukaryota</taxon>
        <taxon>Sar</taxon>
        <taxon>Stramenopiles</taxon>
        <taxon>Oomycota</taxon>
        <taxon>Peronosporomycetes</taxon>
        <taxon>Peronosporales</taxon>
        <taxon>Peronosporaceae</taxon>
        <taxon>Plasmopara</taxon>
    </lineage>
</organism>